<feature type="repeat" description="ANK" evidence="3">
    <location>
        <begin position="95"/>
        <end position="117"/>
    </location>
</feature>
<keyword evidence="2 3" id="KW-0040">ANK repeat</keyword>
<name>A0A2Z4JSD9_9BURK</name>
<dbReference type="InterPro" id="IPR036770">
    <property type="entry name" value="Ankyrin_rpt-contain_sf"/>
</dbReference>
<evidence type="ECO:0000256" key="3">
    <source>
        <dbReference type="PROSITE-ProRule" id="PRU00023"/>
    </source>
</evidence>
<dbReference type="PROSITE" id="PS50088">
    <property type="entry name" value="ANK_REPEAT"/>
    <property type="match status" value="3"/>
</dbReference>
<keyword evidence="4" id="KW-0732">Signal</keyword>
<keyword evidence="1" id="KW-0677">Repeat</keyword>
<evidence type="ECO:0000313" key="5">
    <source>
        <dbReference type="EMBL" id="AWW49795.1"/>
    </source>
</evidence>
<dbReference type="SUPFAM" id="SSF48403">
    <property type="entry name" value="Ankyrin repeat"/>
    <property type="match status" value="1"/>
</dbReference>
<proteinExistence type="predicted"/>
<reference evidence="6" key="1">
    <citation type="submission" date="2018-06" db="EMBL/GenBank/DDBJ databases">
        <title>Description of a new Polynucleobacter species.</title>
        <authorList>
            <person name="Hahn M.W."/>
        </authorList>
    </citation>
    <scope>NUCLEOTIDE SEQUENCE [LARGE SCALE GENOMIC DNA]</scope>
    <source>
        <strain evidence="6">MG-25-Pas1-D2</strain>
    </source>
</reference>
<feature type="signal peptide" evidence="4">
    <location>
        <begin position="1"/>
        <end position="21"/>
    </location>
</feature>
<dbReference type="Gene3D" id="1.25.40.20">
    <property type="entry name" value="Ankyrin repeat-containing domain"/>
    <property type="match status" value="2"/>
</dbReference>
<accession>A0A2Z4JSD9</accession>
<dbReference type="SMART" id="SM00248">
    <property type="entry name" value="ANK"/>
    <property type="match status" value="5"/>
</dbReference>
<evidence type="ECO:0000256" key="1">
    <source>
        <dbReference type="ARBA" id="ARBA00022737"/>
    </source>
</evidence>
<dbReference type="PANTHER" id="PTHR24171">
    <property type="entry name" value="ANKYRIN REPEAT DOMAIN-CONTAINING PROTEIN 39-RELATED"/>
    <property type="match status" value="1"/>
</dbReference>
<feature type="repeat" description="ANK" evidence="3">
    <location>
        <begin position="126"/>
        <end position="158"/>
    </location>
</feature>
<dbReference type="AlphaFoldDB" id="A0A2Z4JSD9"/>
<dbReference type="PROSITE" id="PS50297">
    <property type="entry name" value="ANK_REP_REGION"/>
    <property type="match status" value="3"/>
</dbReference>
<dbReference type="EMBL" id="CP030085">
    <property type="protein sequence ID" value="AWW49795.1"/>
    <property type="molecule type" value="Genomic_DNA"/>
</dbReference>
<dbReference type="InterPro" id="IPR002110">
    <property type="entry name" value="Ankyrin_rpt"/>
</dbReference>
<evidence type="ECO:0000256" key="2">
    <source>
        <dbReference type="ARBA" id="ARBA00023043"/>
    </source>
</evidence>
<feature type="repeat" description="ANK" evidence="3">
    <location>
        <begin position="159"/>
        <end position="191"/>
    </location>
</feature>
<organism evidence="5 6">
    <name type="scientific">Polynucleobacter paneuropaeus</name>
    <dbReference type="NCBI Taxonomy" id="2527775"/>
    <lineage>
        <taxon>Bacteria</taxon>
        <taxon>Pseudomonadati</taxon>
        <taxon>Pseudomonadota</taxon>
        <taxon>Betaproteobacteria</taxon>
        <taxon>Burkholderiales</taxon>
        <taxon>Burkholderiaceae</taxon>
        <taxon>Polynucleobacter</taxon>
    </lineage>
</organism>
<protein>
    <submittedName>
        <fullName evidence="5">Uncharacterized protein</fullName>
    </submittedName>
</protein>
<dbReference type="Pfam" id="PF12796">
    <property type="entry name" value="Ank_2"/>
    <property type="match status" value="1"/>
</dbReference>
<gene>
    <name evidence="5" type="ORF">Pas1_05035</name>
</gene>
<dbReference type="PANTHER" id="PTHR24171:SF9">
    <property type="entry name" value="ANKYRIN REPEAT DOMAIN-CONTAINING PROTEIN 39"/>
    <property type="match status" value="1"/>
</dbReference>
<dbReference type="PRINTS" id="PR01415">
    <property type="entry name" value="ANKYRIN"/>
</dbReference>
<evidence type="ECO:0000256" key="4">
    <source>
        <dbReference type="SAM" id="SignalP"/>
    </source>
</evidence>
<feature type="chain" id="PRO_5016314245" evidence="4">
    <location>
        <begin position="22"/>
        <end position="230"/>
    </location>
</feature>
<dbReference type="Proteomes" id="UP000248592">
    <property type="component" value="Chromosome"/>
</dbReference>
<dbReference type="RefSeq" id="WP_112294671.1">
    <property type="nucleotide sequence ID" value="NZ_CP030085.1"/>
</dbReference>
<evidence type="ECO:0000313" key="6">
    <source>
        <dbReference type="Proteomes" id="UP000248592"/>
    </source>
</evidence>
<sequence length="230" mass="25361">MNIRLKLFYALIALSFCLVGAANSQTPSQIADFTKAAKFDDLSEVKDLVKAGVNVNTTDPYGDPMLVLAVKEKSLKVFDYLLSSPEINVNKANSYGETPLMMASINGDLEMVKTLVESKKAAVNKSGWNPLLYACSKGRLDVAKYLVQHGSDVNSVSPNGSTPLMMAAMSGNEYVVKYLLDQGADLRMRNSLGYSAIDMAAQYDHPWIEEGLISRWQKLYKEPYPGRSRT</sequence>
<dbReference type="Pfam" id="PF00023">
    <property type="entry name" value="Ank"/>
    <property type="match status" value="1"/>
</dbReference>